<feature type="domain" description="tRNA pseudouridylate synthase B C-terminal" evidence="8">
    <location>
        <begin position="184"/>
        <end position="249"/>
    </location>
</feature>
<reference evidence="10" key="1">
    <citation type="submission" date="2016-10" db="EMBL/GenBank/DDBJ databases">
        <authorList>
            <person name="Varghese N."/>
            <person name="Submissions S."/>
        </authorList>
    </citation>
    <scope>NUCLEOTIDE SEQUENCE [LARGE SCALE GENOMIC DNA]</scope>
    <source>
        <strain evidence="10">CGMCC 1.10824</strain>
    </source>
</reference>
<evidence type="ECO:0000256" key="5">
    <source>
        <dbReference type="HAMAP-Rule" id="MF_01080"/>
    </source>
</evidence>
<dbReference type="Pfam" id="PF01509">
    <property type="entry name" value="TruB_N"/>
    <property type="match status" value="1"/>
</dbReference>
<evidence type="ECO:0000313" key="10">
    <source>
        <dbReference type="Proteomes" id="UP000199626"/>
    </source>
</evidence>
<evidence type="ECO:0000256" key="2">
    <source>
        <dbReference type="ARBA" id="ARBA00005642"/>
    </source>
</evidence>
<comment type="similarity">
    <text evidence="2 5">Belongs to the pseudouridine synthase TruB family. Type 1 subfamily.</text>
</comment>
<dbReference type="CDD" id="cd21152">
    <property type="entry name" value="PUA_TruB_bacterial"/>
    <property type="match status" value="1"/>
</dbReference>
<accession>A0A1G6DLS4</accession>
<dbReference type="GO" id="GO:1990481">
    <property type="term" value="P:mRNA pseudouridine synthesis"/>
    <property type="evidence" value="ECO:0007669"/>
    <property type="project" value="TreeGrafter"/>
</dbReference>
<dbReference type="EMBL" id="FMXN01000011">
    <property type="protein sequence ID" value="SDB46029.1"/>
    <property type="molecule type" value="Genomic_DNA"/>
</dbReference>
<dbReference type="InterPro" id="IPR032819">
    <property type="entry name" value="TruB_C"/>
</dbReference>
<comment type="function">
    <text evidence="5">Responsible for synthesis of pseudouridine from uracil-55 in the psi GC loop of transfer RNAs.</text>
</comment>
<evidence type="ECO:0000259" key="6">
    <source>
        <dbReference type="Pfam" id="PF01509"/>
    </source>
</evidence>
<keyword evidence="4 5" id="KW-0413">Isomerase</keyword>
<dbReference type="Gene3D" id="3.30.2350.10">
    <property type="entry name" value="Pseudouridine synthase"/>
    <property type="match status" value="1"/>
</dbReference>
<dbReference type="Pfam" id="PF16198">
    <property type="entry name" value="TruB_C_2"/>
    <property type="match status" value="1"/>
</dbReference>
<dbReference type="HAMAP" id="MF_01080">
    <property type="entry name" value="TruB_bact"/>
    <property type="match status" value="1"/>
</dbReference>
<dbReference type="GO" id="GO:0003723">
    <property type="term" value="F:RNA binding"/>
    <property type="evidence" value="ECO:0007669"/>
    <property type="project" value="InterPro"/>
</dbReference>
<dbReference type="NCBIfam" id="TIGR00431">
    <property type="entry name" value="TruB"/>
    <property type="match status" value="1"/>
</dbReference>
<dbReference type="InterPro" id="IPR014780">
    <property type="entry name" value="tRNA_psdUridine_synth_TruB"/>
</dbReference>
<evidence type="ECO:0000256" key="3">
    <source>
        <dbReference type="ARBA" id="ARBA00022694"/>
    </source>
</evidence>
<dbReference type="PANTHER" id="PTHR13767">
    <property type="entry name" value="TRNA-PSEUDOURIDINE SYNTHASE"/>
    <property type="match status" value="1"/>
</dbReference>
<dbReference type="AlphaFoldDB" id="A0A1G6DLS4"/>
<dbReference type="STRING" id="1159017.SAMN02927930_01765"/>
<dbReference type="InterPro" id="IPR015947">
    <property type="entry name" value="PUA-like_sf"/>
</dbReference>
<organism evidence="9 10">
    <name type="scientific">Pseudidiomarina indica</name>
    <dbReference type="NCBI Taxonomy" id="1159017"/>
    <lineage>
        <taxon>Bacteria</taxon>
        <taxon>Pseudomonadati</taxon>
        <taxon>Pseudomonadota</taxon>
        <taxon>Gammaproteobacteria</taxon>
        <taxon>Alteromonadales</taxon>
        <taxon>Idiomarinaceae</taxon>
        <taxon>Pseudidiomarina</taxon>
    </lineage>
</organism>
<dbReference type="SUPFAM" id="SSF55120">
    <property type="entry name" value="Pseudouridine synthase"/>
    <property type="match status" value="1"/>
</dbReference>
<dbReference type="GO" id="GO:0160148">
    <property type="term" value="F:tRNA pseudouridine(55) synthase activity"/>
    <property type="evidence" value="ECO:0007669"/>
    <property type="project" value="UniProtKB-EC"/>
</dbReference>
<evidence type="ECO:0000259" key="8">
    <source>
        <dbReference type="Pfam" id="PF16198"/>
    </source>
</evidence>
<dbReference type="EC" id="5.4.99.25" evidence="5"/>
<evidence type="ECO:0000313" key="9">
    <source>
        <dbReference type="EMBL" id="SDB46029.1"/>
    </source>
</evidence>
<evidence type="ECO:0000256" key="1">
    <source>
        <dbReference type="ARBA" id="ARBA00000385"/>
    </source>
</evidence>
<sequence>MGRRKSGRDVNGVILLDKPQGLTSNAALQQVRRFFNANKAGHTGALDPLATGILPLCFGEATKLSHFSLAADKTYQVVAQLGQRTTTSDAEGDIVWTATDAQLAVLNDGLIDAAIAHFTGEQEQSPSMYSALKYEGKPLYWYARQGIDVPLKTRTITIHSIQQLGWEGDRLHLEVTCSKGTYIRTLIDDMGQFLGCGAYVAELRRTWIEGVKGRVWRMEELAEIAAQTMPDQERYEALDALLEPVDSVIRQFPIVRLNDEDGMRFQRGNPVPLPAGTLASDEAPARVYAAEGERMLGLGVGQESLLAPKRVLNL</sequence>
<dbReference type="SUPFAM" id="SSF88697">
    <property type="entry name" value="PUA domain-like"/>
    <property type="match status" value="1"/>
</dbReference>
<dbReference type="InterPro" id="IPR015240">
    <property type="entry name" value="tRNA_sdUridine_synth_fam1_C"/>
</dbReference>
<dbReference type="GO" id="GO:0031119">
    <property type="term" value="P:tRNA pseudouridine synthesis"/>
    <property type="evidence" value="ECO:0007669"/>
    <property type="project" value="UniProtKB-UniRule"/>
</dbReference>
<name>A0A1G6DLS4_9GAMM</name>
<comment type="catalytic activity">
    <reaction evidence="1 5">
        <text>uridine(55) in tRNA = pseudouridine(55) in tRNA</text>
        <dbReference type="Rhea" id="RHEA:42532"/>
        <dbReference type="Rhea" id="RHEA-COMP:10101"/>
        <dbReference type="Rhea" id="RHEA-COMP:10102"/>
        <dbReference type="ChEBI" id="CHEBI:65314"/>
        <dbReference type="ChEBI" id="CHEBI:65315"/>
        <dbReference type="EC" id="5.4.99.25"/>
    </reaction>
</comment>
<proteinExistence type="inferred from homology"/>
<feature type="active site" description="Nucleophile" evidence="5">
    <location>
        <position position="47"/>
    </location>
</feature>
<keyword evidence="3 5" id="KW-0819">tRNA processing</keyword>
<dbReference type="Gene3D" id="2.30.130.10">
    <property type="entry name" value="PUA domain"/>
    <property type="match status" value="1"/>
</dbReference>
<dbReference type="InterPro" id="IPR020103">
    <property type="entry name" value="PsdUridine_synth_cat_dom_sf"/>
</dbReference>
<evidence type="ECO:0000256" key="4">
    <source>
        <dbReference type="ARBA" id="ARBA00023235"/>
    </source>
</evidence>
<dbReference type="Pfam" id="PF09157">
    <property type="entry name" value="TruB-C_2"/>
    <property type="match status" value="1"/>
</dbReference>
<feature type="domain" description="tRNA pseudouridine synthase II TruB subfamily 1 C-terminal" evidence="7">
    <location>
        <begin position="253"/>
        <end position="312"/>
    </location>
</feature>
<dbReference type="InterPro" id="IPR036974">
    <property type="entry name" value="PUA_sf"/>
</dbReference>
<feature type="domain" description="Pseudouridine synthase II N-terminal" evidence="6">
    <location>
        <begin position="32"/>
        <end position="183"/>
    </location>
</feature>
<evidence type="ECO:0000259" key="7">
    <source>
        <dbReference type="Pfam" id="PF09157"/>
    </source>
</evidence>
<dbReference type="PANTHER" id="PTHR13767:SF2">
    <property type="entry name" value="PSEUDOURIDYLATE SYNTHASE TRUB1"/>
    <property type="match status" value="1"/>
</dbReference>
<dbReference type="RefSeq" id="WP_092593696.1">
    <property type="nucleotide sequence ID" value="NZ_FMXN01000011.1"/>
</dbReference>
<gene>
    <name evidence="5" type="primary">truB</name>
    <name evidence="9" type="ORF">SAMN02927930_01765</name>
</gene>
<dbReference type="OrthoDB" id="9802309at2"/>
<protein>
    <recommendedName>
        <fullName evidence="5">tRNA pseudouridine synthase B</fullName>
        <ecNumber evidence="5">5.4.99.25</ecNumber>
    </recommendedName>
    <alternativeName>
        <fullName evidence="5">tRNA pseudouridine(55) synthase</fullName>
        <shortName evidence="5">Psi55 synthase</shortName>
    </alternativeName>
    <alternativeName>
        <fullName evidence="5">tRNA pseudouridylate synthase</fullName>
    </alternativeName>
    <alternativeName>
        <fullName evidence="5">tRNA-uridine isomerase</fullName>
    </alternativeName>
</protein>
<dbReference type="InterPro" id="IPR002501">
    <property type="entry name" value="PsdUridine_synth_N"/>
</dbReference>
<keyword evidence="10" id="KW-1185">Reference proteome</keyword>
<dbReference type="Proteomes" id="UP000199626">
    <property type="component" value="Unassembled WGS sequence"/>
</dbReference>
<dbReference type="CDD" id="cd02573">
    <property type="entry name" value="PseudoU_synth_EcTruB"/>
    <property type="match status" value="1"/>
</dbReference>